<feature type="region of interest" description="Disordered" evidence="1">
    <location>
        <begin position="103"/>
        <end position="137"/>
    </location>
</feature>
<evidence type="ECO:0000256" key="1">
    <source>
        <dbReference type="SAM" id="MobiDB-lite"/>
    </source>
</evidence>
<proteinExistence type="predicted"/>
<organism evidence="2 3">
    <name type="scientific">Ananas comosus</name>
    <name type="common">Pineapple</name>
    <name type="synonym">Ananas ananas</name>
    <dbReference type="NCBI Taxonomy" id="4615"/>
    <lineage>
        <taxon>Eukaryota</taxon>
        <taxon>Viridiplantae</taxon>
        <taxon>Streptophyta</taxon>
        <taxon>Embryophyta</taxon>
        <taxon>Tracheophyta</taxon>
        <taxon>Spermatophyta</taxon>
        <taxon>Magnoliopsida</taxon>
        <taxon>Liliopsida</taxon>
        <taxon>Poales</taxon>
        <taxon>Bromeliaceae</taxon>
        <taxon>Bromelioideae</taxon>
        <taxon>Ananas</taxon>
    </lineage>
</organism>
<feature type="compositionally biased region" description="Acidic residues" evidence="1">
    <location>
        <begin position="117"/>
        <end position="131"/>
    </location>
</feature>
<dbReference type="PANTHER" id="PTHR35111:SF1">
    <property type="entry name" value="OS04G0115900 PROTEIN"/>
    <property type="match status" value="1"/>
</dbReference>
<feature type="compositionally biased region" description="Basic and acidic residues" evidence="1">
    <location>
        <begin position="80"/>
        <end position="90"/>
    </location>
</feature>
<evidence type="ECO:0008006" key="4">
    <source>
        <dbReference type="Google" id="ProtNLM"/>
    </source>
</evidence>
<reference evidence="2 3" key="1">
    <citation type="journal article" date="2016" name="DNA Res.">
        <title>The draft genome of MD-2 pineapple using hybrid error correction of long reads.</title>
        <authorList>
            <person name="Redwan R.M."/>
            <person name="Saidin A."/>
            <person name="Kumar S.V."/>
        </authorList>
    </citation>
    <scope>NUCLEOTIDE SEQUENCE [LARGE SCALE GENOMIC DNA]</scope>
    <source>
        <strain evidence="3">cv. MD2</strain>
        <tissue evidence="2">Leaf</tissue>
    </source>
</reference>
<dbReference type="AlphaFoldDB" id="A0A199VAV8"/>
<feature type="region of interest" description="Disordered" evidence="1">
    <location>
        <begin position="66"/>
        <end position="90"/>
    </location>
</feature>
<protein>
    <recommendedName>
        <fullName evidence="4">Josephin-like protein</fullName>
    </recommendedName>
</protein>
<gene>
    <name evidence="2" type="ORF">ACMD2_08711</name>
</gene>
<evidence type="ECO:0000313" key="3">
    <source>
        <dbReference type="Proteomes" id="UP000092600"/>
    </source>
</evidence>
<sequence length="144" mass="15389">MEGGGRWALRGKPTKPPTTCMPRLRKCRGGGGVATPMSLLERFREVVLRLIMLSAVSKAATATAVAQTSTDRASGVGASVRREPDSHRSEAVEDCIEFFKRSAAAEAKSSSVVSDGDSGDDDDHEEEEENMEVMSFTPAALICL</sequence>
<dbReference type="Proteomes" id="UP000092600">
    <property type="component" value="Unassembled WGS sequence"/>
</dbReference>
<feature type="compositionally biased region" description="Low complexity" evidence="1">
    <location>
        <begin position="103"/>
        <end position="116"/>
    </location>
</feature>
<dbReference type="EMBL" id="LSRQ01002455">
    <property type="protein sequence ID" value="OAY74242.1"/>
    <property type="molecule type" value="Genomic_DNA"/>
</dbReference>
<name>A0A199VAV8_ANACO</name>
<accession>A0A199VAV8</accession>
<evidence type="ECO:0000313" key="2">
    <source>
        <dbReference type="EMBL" id="OAY74242.1"/>
    </source>
</evidence>
<comment type="caution">
    <text evidence="2">The sequence shown here is derived from an EMBL/GenBank/DDBJ whole genome shotgun (WGS) entry which is preliminary data.</text>
</comment>
<dbReference type="PANTHER" id="PTHR35111">
    <property type="entry name" value="F10A5.9-RELATED"/>
    <property type="match status" value="1"/>
</dbReference>